<evidence type="ECO:0000256" key="3">
    <source>
        <dbReference type="ARBA" id="ARBA00022692"/>
    </source>
</evidence>
<dbReference type="SUPFAM" id="SSF82866">
    <property type="entry name" value="Multidrug efflux transporter AcrB transmembrane domain"/>
    <property type="match status" value="2"/>
</dbReference>
<feature type="transmembrane region" description="Helical" evidence="8">
    <location>
        <begin position="460"/>
        <end position="488"/>
    </location>
</feature>
<dbReference type="InterPro" id="IPR003392">
    <property type="entry name" value="PTHD_SSD"/>
</dbReference>
<feature type="transmembrane region" description="Helical" evidence="8">
    <location>
        <begin position="796"/>
        <end position="817"/>
    </location>
</feature>
<feature type="transmembrane region" description="Helical" evidence="8">
    <location>
        <begin position="562"/>
        <end position="578"/>
    </location>
</feature>
<proteinExistence type="inferred from homology"/>
<feature type="transmembrane region" description="Helical" evidence="8">
    <location>
        <begin position="330"/>
        <end position="350"/>
    </location>
</feature>
<feature type="transmembrane region" description="Helical" evidence="8">
    <location>
        <begin position="823"/>
        <end position="844"/>
    </location>
</feature>
<keyword evidence="7" id="KW-0175">Coiled coil</keyword>
<keyword evidence="5 8" id="KW-0472">Membrane</keyword>
<feature type="transmembrane region" description="Helical" evidence="8">
    <location>
        <begin position="48"/>
        <end position="68"/>
    </location>
</feature>
<dbReference type="GO" id="GO:0006897">
    <property type="term" value="P:endocytosis"/>
    <property type="evidence" value="ECO:0007669"/>
    <property type="project" value="TreeGrafter"/>
</dbReference>
<keyword evidence="3 8" id="KW-0812">Transmembrane</keyword>
<evidence type="ECO:0000313" key="11">
    <source>
        <dbReference type="Proteomes" id="UP000580250"/>
    </source>
</evidence>
<feature type="transmembrane region" description="Helical" evidence="8">
    <location>
        <begin position="894"/>
        <end position="914"/>
    </location>
</feature>
<feature type="transmembrane region" description="Helical" evidence="8">
    <location>
        <begin position="362"/>
        <end position="387"/>
    </location>
</feature>
<evidence type="ECO:0000256" key="1">
    <source>
        <dbReference type="ARBA" id="ARBA00004141"/>
    </source>
</evidence>
<dbReference type="Proteomes" id="UP000580250">
    <property type="component" value="Unassembled WGS sequence"/>
</dbReference>
<dbReference type="GO" id="GO:0018996">
    <property type="term" value="P:molting cycle, collagen and cuticulin-based cuticle"/>
    <property type="evidence" value="ECO:0007669"/>
    <property type="project" value="TreeGrafter"/>
</dbReference>
<dbReference type="Gene3D" id="1.20.1640.10">
    <property type="entry name" value="Multidrug efflux transporter AcrB transmembrane domain"/>
    <property type="match status" value="2"/>
</dbReference>
<dbReference type="AlphaFoldDB" id="A0A6V7TM68"/>
<evidence type="ECO:0000256" key="6">
    <source>
        <dbReference type="ARBA" id="ARBA00023180"/>
    </source>
</evidence>
<reference evidence="10 11" key="1">
    <citation type="submission" date="2020-08" db="EMBL/GenBank/DDBJ databases">
        <authorList>
            <person name="Koutsovoulos G."/>
            <person name="Danchin GJ E."/>
        </authorList>
    </citation>
    <scope>NUCLEOTIDE SEQUENCE [LARGE SCALE GENOMIC DNA]</scope>
</reference>
<dbReference type="GO" id="GO:0005886">
    <property type="term" value="C:plasma membrane"/>
    <property type="evidence" value="ECO:0007669"/>
    <property type="project" value="TreeGrafter"/>
</dbReference>
<sequence length="937" mass="107498">MFASATAINPRLQLSKSSRLGVGERLGDLTAEAFRAYGAFVGRNPGKVLIAMLLFTILTVPGIVYLQINLDLYKLFVPLDAPVRFEFESQKAYDQIPGGQLDVDPPPSLIATPHSTQISTQQTANELKDIPRRFARAVKVKDPSGPQHHDILRFYVVHKRYENLLVSDTLAKLFEYTQEMMNVKMEWGGEQWILEDFCRKNPGQEHCNNDLNIWLKHAENLFRTNGTRNNPNLQLSYPVMYLFNRPKDIGNIIYGVNVTGIKHEIVGARVLTIHWFITFPNSGDNLAAYYRYRDNLNGFWDTKTEESDIKFIPHNEKAMDDELRLIIETAIPFVLPATIQLMFFVYFTNLAKDVRKSKPVEAFFGVISVCLSLGATFGIIFFAGIPFNPVSSTMPFLILAVGVDDAFLLLGAWRMTDPRWSLERRMGVTMSDAGASITVTSLTNFGCFALGYFLSPTPAVADFCIMTAVGVAMDYFYQITFFASIMVYGGMREEKGGMAAYFKCCNKNLQENNKEIEEKVEEEEEEGDNKRRLTDELHEPTIMHRFFKEHFGPFILKKEIKLISWLIFLLYICFSFYGCVNMKVDISPKKYIRDNSPIQTFVYLADKYIWADNVMPTIHIMDPPDFRNSSQRAKFNEMVFRLENTNYSIGRVSTNLWLWEYQSYLNDFPQVIYERDFYKRFHLRNFFSQFDYQQFRGMVKIRDDVPDGEPCIKAFTFQTSFYGLNSWEKRQTELFRWRRILNEYPEIKAFLAGIFSPFLIDQRKTIAPSSMQSVGSAVAVMTLISLFFLPDKQSVFVMSFSLISISMGVCGFLCLWGSELDSVSMGCIIMAIGLAVDFSIHICYRYHRCSSSMTAEQKVIETLSIVGYPVLQAGGSTLWAMTTLPLIPAYLVRVFFQTVVLVNIFGLLHALVWLPQFISALDPLERIPRRIRHPHSQ</sequence>
<dbReference type="GO" id="GO:0030659">
    <property type="term" value="C:cytoplasmic vesicle membrane"/>
    <property type="evidence" value="ECO:0007669"/>
    <property type="project" value="TreeGrafter"/>
</dbReference>
<feature type="transmembrane region" description="Helical" evidence="8">
    <location>
        <begin position="433"/>
        <end position="454"/>
    </location>
</feature>
<feature type="transmembrane region" description="Helical" evidence="8">
    <location>
        <begin position="771"/>
        <end position="789"/>
    </location>
</feature>
<evidence type="ECO:0000256" key="2">
    <source>
        <dbReference type="ARBA" id="ARBA00005585"/>
    </source>
</evidence>
<evidence type="ECO:0000256" key="7">
    <source>
        <dbReference type="SAM" id="Coils"/>
    </source>
</evidence>
<accession>A0A6V7TM68</accession>
<organism evidence="10 11">
    <name type="scientific">Meloidogyne enterolobii</name>
    <name type="common">Root-knot nematode worm</name>
    <name type="synonym">Meloidogyne mayaguensis</name>
    <dbReference type="NCBI Taxonomy" id="390850"/>
    <lineage>
        <taxon>Eukaryota</taxon>
        <taxon>Metazoa</taxon>
        <taxon>Ecdysozoa</taxon>
        <taxon>Nematoda</taxon>
        <taxon>Chromadorea</taxon>
        <taxon>Rhabditida</taxon>
        <taxon>Tylenchina</taxon>
        <taxon>Tylenchomorpha</taxon>
        <taxon>Tylenchoidea</taxon>
        <taxon>Meloidogynidae</taxon>
        <taxon>Meloidogyninae</taxon>
        <taxon>Meloidogyne</taxon>
    </lineage>
</organism>
<evidence type="ECO:0000256" key="4">
    <source>
        <dbReference type="ARBA" id="ARBA00022989"/>
    </source>
</evidence>
<feature type="coiled-coil region" evidence="7">
    <location>
        <begin position="506"/>
        <end position="536"/>
    </location>
</feature>
<dbReference type="PROSITE" id="PS50156">
    <property type="entry name" value="SSD"/>
    <property type="match status" value="1"/>
</dbReference>
<evidence type="ECO:0000313" key="10">
    <source>
        <dbReference type="EMBL" id="CAD2127119.1"/>
    </source>
</evidence>
<dbReference type="Pfam" id="PF02460">
    <property type="entry name" value="Patched"/>
    <property type="match status" value="1"/>
</dbReference>
<comment type="caution">
    <text evidence="10">The sequence shown here is derived from an EMBL/GenBank/DDBJ whole genome shotgun (WGS) entry which is preliminary data.</text>
</comment>
<comment type="similarity">
    <text evidence="2">Belongs to the patched family.</text>
</comment>
<evidence type="ECO:0000256" key="8">
    <source>
        <dbReference type="SAM" id="Phobius"/>
    </source>
</evidence>
<keyword evidence="4 8" id="KW-1133">Transmembrane helix</keyword>
<evidence type="ECO:0000256" key="5">
    <source>
        <dbReference type="ARBA" id="ARBA00023136"/>
    </source>
</evidence>
<protein>
    <recommendedName>
        <fullName evidence="9">SSD domain-containing protein</fullName>
    </recommendedName>
</protein>
<dbReference type="PANTHER" id="PTHR10796">
    <property type="entry name" value="PATCHED-RELATED"/>
    <property type="match status" value="1"/>
</dbReference>
<keyword evidence="6" id="KW-0325">Glycoprotein</keyword>
<evidence type="ECO:0000259" key="9">
    <source>
        <dbReference type="PROSITE" id="PS50156"/>
    </source>
</evidence>
<dbReference type="InterPro" id="IPR051697">
    <property type="entry name" value="Patched_domain-protein"/>
</dbReference>
<dbReference type="PANTHER" id="PTHR10796:SF185">
    <property type="entry name" value="SSD DOMAIN-CONTAINING PROTEIN"/>
    <property type="match status" value="1"/>
</dbReference>
<dbReference type="InterPro" id="IPR000731">
    <property type="entry name" value="SSD"/>
</dbReference>
<feature type="transmembrane region" description="Helical" evidence="8">
    <location>
        <begin position="393"/>
        <end position="413"/>
    </location>
</feature>
<comment type="subcellular location">
    <subcellularLocation>
        <location evidence="1">Membrane</location>
        <topology evidence="1">Multi-pass membrane protein</topology>
    </subcellularLocation>
</comment>
<name>A0A6V7TM68_MELEN</name>
<gene>
    <name evidence="10" type="ORF">MENT_LOCUS1805</name>
</gene>
<dbReference type="OrthoDB" id="6510177at2759"/>
<dbReference type="EMBL" id="CAJEWN010000005">
    <property type="protein sequence ID" value="CAD2127119.1"/>
    <property type="molecule type" value="Genomic_DNA"/>
</dbReference>
<feature type="domain" description="SSD" evidence="9">
    <location>
        <begin position="332"/>
        <end position="488"/>
    </location>
</feature>